<evidence type="ECO:0000313" key="2">
    <source>
        <dbReference type="EMBL" id="CCO50217.1"/>
    </source>
</evidence>
<accession>A0AAV2VZR0</accession>
<name>A0AAV2VZR0_9VIBR</name>
<evidence type="ECO:0000259" key="1">
    <source>
        <dbReference type="Pfam" id="PF15570"/>
    </source>
</evidence>
<gene>
    <name evidence="2" type="ORF">VIBNISOn1_p0054</name>
</gene>
<reference evidence="2 3" key="1">
    <citation type="journal article" date="2013" name="ISME J.">
        <title>Comparative genomics of pathogenic lineages of Vibrio nigripulchritudo identifies virulence-associated traits.</title>
        <authorList>
            <person name="Goudenege D."/>
            <person name="Labreuche Y."/>
            <person name="Krin E."/>
            <person name="Ansquer D."/>
            <person name="Mangenot S."/>
            <person name="Calteau A."/>
            <person name="Medigue C."/>
            <person name="Mazel D."/>
            <person name="Polz M.F."/>
            <person name="Le Roux F."/>
        </authorList>
    </citation>
    <scope>NUCLEOTIDE SEQUENCE [LARGE SCALE GENOMIC DNA]</scope>
    <source>
        <strain evidence="2 3">SOn1</strain>
    </source>
</reference>
<dbReference type="InterPro" id="IPR029079">
    <property type="entry name" value="Imm43"/>
</dbReference>
<protein>
    <recommendedName>
        <fullName evidence="1">Immunity protein 43 domain-containing protein</fullName>
    </recommendedName>
</protein>
<dbReference type="AlphaFoldDB" id="A0AAV2VZR0"/>
<sequence length="251" mass="29481">MRIHGSVMRDSSSTFFRICTVMRNDEFFVLMNDVRDDRSPLNKQGLLDIKKGKQCPVKDANVAFPYDVRYIEQDTIFWNFNEQVTLDFDYLHFDGHIMSERLFNVLSDYTSSPLKMKSVSVWMNGKEQTTTFKYLAFDQGEWRHGEQMHPSRVFYDTDHSSYEVGRLKEIIPTGRITLTNNATHYDFFELLGSVYGLHSHLILNRKVKDDLAGQDFRGIKILPLQQAFSEYCCDYNVRLSQLLPKRQRVML</sequence>
<evidence type="ECO:0000313" key="3">
    <source>
        <dbReference type="Proteomes" id="UP000018211"/>
    </source>
</evidence>
<comment type="caution">
    <text evidence="2">The sequence shown here is derived from an EMBL/GenBank/DDBJ whole genome shotgun (WGS) entry which is preliminary data.</text>
</comment>
<dbReference type="Proteomes" id="UP000018211">
    <property type="component" value="Unassembled WGS sequence"/>
</dbReference>
<dbReference type="EMBL" id="CAOF01000199">
    <property type="protein sequence ID" value="CCO50217.1"/>
    <property type="molecule type" value="Genomic_DNA"/>
</dbReference>
<feature type="domain" description="Immunity protein 43" evidence="1">
    <location>
        <begin position="61"/>
        <end position="237"/>
    </location>
</feature>
<proteinExistence type="predicted"/>
<organism evidence="2 3">
    <name type="scientific">Vibrio nigripulchritudo SOn1</name>
    <dbReference type="NCBI Taxonomy" id="1238450"/>
    <lineage>
        <taxon>Bacteria</taxon>
        <taxon>Pseudomonadati</taxon>
        <taxon>Pseudomonadota</taxon>
        <taxon>Gammaproteobacteria</taxon>
        <taxon>Vibrionales</taxon>
        <taxon>Vibrionaceae</taxon>
        <taxon>Vibrio</taxon>
    </lineage>
</organism>
<dbReference type="Pfam" id="PF15570">
    <property type="entry name" value="Imm43"/>
    <property type="match status" value="1"/>
</dbReference>